<sequence length="129" mass="13500">MIKIMDAPIGPGYLPPMKKLFHILMTLCLLATSVVGMAHMSGPASAMPMAAVGMSDGAMEQMMADCDDCTATPAVSDTCDIICAVPAVIARKEPLAKVLLVAGIYILPVAHLANGITRRPEIAPPRLLS</sequence>
<dbReference type="AlphaFoldDB" id="A0A367VMF7"/>
<gene>
    <name evidence="1" type="ORF">TH6_02220</name>
</gene>
<organism evidence="1 2">
    <name type="scientific">Thalassospira profundimaris</name>
    <dbReference type="NCBI Taxonomy" id="502049"/>
    <lineage>
        <taxon>Bacteria</taxon>
        <taxon>Pseudomonadati</taxon>
        <taxon>Pseudomonadota</taxon>
        <taxon>Alphaproteobacteria</taxon>
        <taxon>Rhodospirillales</taxon>
        <taxon>Thalassospiraceae</taxon>
        <taxon>Thalassospira</taxon>
    </lineage>
</organism>
<accession>A0A367VMF7</accession>
<evidence type="ECO:0000313" key="2">
    <source>
        <dbReference type="Proteomes" id="UP000253061"/>
    </source>
</evidence>
<evidence type="ECO:0000313" key="1">
    <source>
        <dbReference type="EMBL" id="RCK25450.1"/>
    </source>
</evidence>
<dbReference type="EMBL" id="JPWB01000001">
    <property type="protein sequence ID" value="RCK25450.1"/>
    <property type="molecule type" value="Genomic_DNA"/>
</dbReference>
<protein>
    <submittedName>
        <fullName evidence="1">Uncharacterized protein</fullName>
    </submittedName>
</protein>
<proteinExistence type="predicted"/>
<dbReference type="Proteomes" id="UP000253061">
    <property type="component" value="Unassembled WGS sequence"/>
</dbReference>
<comment type="caution">
    <text evidence="1">The sequence shown here is derived from an EMBL/GenBank/DDBJ whole genome shotgun (WGS) entry which is preliminary data.</text>
</comment>
<reference evidence="1 2" key="1">
    <citation type="submission" date="2014-07" db="EMBL/GenBank/DDBJ databases">
        <title>Draft genome sequence of Thalassospira profundimaris R8-17.</title>
        <authorList>
            <person name="Lai Q."/>
            <person name="Shao Z."/>
        </authorList>
    </citation>
    <scope>NUCLEOTIDE SEQUENCE [LARGE SCALE GENOMIC DNA]</scope>
    <source>
        <strain evidence="1 2">R8-17</strain>
    </source>
</reference>
<name>A0A367VMF7_9PROT</name>